<keyword evidence="8 13" id="KW-0067">ATP-binding</keyword>
<dbReference type="EC" id="3.1.2.4" evidence="3"/>
<dbReference type="FunFam" id="3.90.226.10:FF:000026">
    <property type="entry name" value="3-hydroxyisobutyryl-CoA hydrolase, mitochondrial"/>
    <property type="match status" value="1"/>
</dbReference>
<evidence type="ECO:0000313" key="17">
    <source>
        <dbReference type="Proteomes" id="UP001145021"/>
    </source>
</evidence>
<feature type="compositionally biased region" description="Basic residues" evidence="14">
    <location>
        <begin position="716"/>
        <end position="725"/>
    </location>
</feature>
<dbReference type="SMART" id="SM00220">
    <property type="entry name" value="S_TKc"/>
    <property type="match status" value="1"/>
</dbReference>
<keyword evidence="10" id="KW-0652">Protein synthesis inhibitor</keyword>
<evidence type="ECO:0000256" key="14">
    <source>
        <dbReference type="SAM" id="MobiDB-lite"/>
    </source>
</evidence>
<dbReference type="InterPro" id="IPR054521">
    <property type="entry name" value="HRI2_3H"/>
</dbReference>
<comment type="caution">
    <text evidence="16">The sequence shown here is derived from an EMBL/GenBank/DDBJ whole genome shotgun (WGS) entry which is preliminary data.</text>
</comment>
<keyword evidence="5" id="KW-0418">Kinase</keyword>
<keyword evidence="5" id="KW-0723">Serine/threonine-protein kinase</keyword>
<evidence type="ECO:0000256" key="7">
    <source>
        <dbReference type="ARBA" id="ARBA00022801"/>
    </source>
</evidence>
<keyword evidence="6 13" id="KW-0547">Nucleotide-binding</keyword>
<keyword evidence="17" id="KW-1185">Reference proteome</keyword>
<dbReference type="InterPro" id="IPR017441">
    <property type="entry name" value="Protein_kinase_ATP_BS"/>
</dbReference>
<dbReference type="GO" id="GO:0004674">
    <property type="term" value="F:protein serine/threonine kinase activity"/>
    <property type="evidence" value="ECO:0007669"/>
    <property type="project" value="UniProtKB-KW"/>
</dbReference>
<accession>A0A9W7XML6</accession>
<dbReference type="SUPFAM" id="SSF52096">
    <property type="entry name" value="ClpP/crotonase"/>
    <property type="match status" value="1"/>
</dbReference>
<keyword evidence="9" id="KW-0496">Mitochondrion</keyword>
<organism evidence="16 17">
    <name type="scientific">Coemansia asiatica</name>
    <dbReference type="NCBI Taxonomy" id="1052880"/>
    <lineage>
        <taxon>Eukaryota</taxon>
        <taxon>Fungi</taxon>
        <taxon>Fungi incertae sedis</taxon>
        <taxon>Zoopagomycota</taxon>
        <taxon>Kickxellomycotina</taxon>
        <taxon>Kickxellomycetes</taxon>
        <taxon>Kickxellales</taxon>
        <taxon>Kickxellaceae</taxon>
        <taxon>Coemansia</taxon>
    </lineage>
</organism>
<dbReference type="PROSITE" id="PS00108">
    <property type="entry name" value="PROTEIN_KINASE_ST"/>
    <property type="match status" value="1"/>
</dbReference>
<dbReference type="Pfam" id="PF00069">
    <property type="entry name" value="Pkinase"/>
    <property type="match status" value="2"/>
</dbReference>
<dbReference type="GO" id="GO:0006574">
    <property type="term" value="P:L-valine catabolic process"/>
    <property type="evidence" value="ECO:0007669"/>
    <property type="project" value="TreeGrafter"/>
</dbReference>
<dbReference type="Gene3D" id="3.30.200.20">
    <property type="entry name" value="Phosphorylase Kinase, domain 1"/>
    <property type="match status" value="1"/>
</dbReference>
<dbReference type="Pfam" id="PF16113">
    <property type="entry name" value="ECH_2"/>
    <property type="match status" value="1"/>
</dbReference>
<dbReference type="PANTHER" id="PTHR43176">
    <property type="entry name" value="3-HYDROXYISOBUTYRYL-COA HYDROLASE-RELATED"/>
    <property type="match status" value="1"/>
</dbReference>
<evidence type="ECO:0000259" key="15">
    <source>
        <dbReference type="PROSITE" id="PS50011"/>
    </source>
</evidence>
<dbReference type="InterPro" id="IPR045004">
    <property type="entry name" value="ECH_dom"/>
</dbReference>
<keyword evidence="5" id="KW-0808">Transferase</keyword>
<feature type="region of interest" description="Disordered" evidence="14">
    <location>
        <begin position="978"/>
        <end position="1016"/>
    </location>
</feature>
<dbReference type="GO" id="GO:0006796">
    <property type="term" value="P:phosphate-containing compound metabolic process"/>
    <property type="evidence" value="ECO:0007669"/>
    <property type="project" value="UniProtKB-ARBA"/>
</dbReference>
<feature type="binding site" evidence="13">
    <location>
        <position position="457"/>
    </location>
    <ligand>
        <name>ATP</name>
        <dbReference type="ChEBI" id="CHEBI:30616"/>
    </ligand>
</feature>
<dbReference type="Gene3D" id="3.90.226.10">
    <property type="entry name" value="2-enoyl-CoA Hydratase, Chain A, domain 1"/>
    <property type="match status" value="1"/>
</dbReference>
<keyword evidence="7 16" id="KW-0378">Hydrolase</keyword>
<feature type="region of interest" description="Disordered" evidence="14">
    <location>
        <begin position="906"/>
        <end position="936"/>
    </location>
</feature>
<dbReference type="GO" id="GO:0005739">
    <property type="term" value="C:mitochondrion"/>
    <property type="evidence" value="ECO:0007669"/>
    <property type="project" value="UniProtKB-SubCell"/>
</dbReference>
<evidence type="ECO:0000256" key="4">
    <source>
        <dbReference type="ARBA" id="ARBA00012513"/>
    </source>
</evidence>
<dbReference type="InterPro" id="IPR032259">
    <property type="entry name" value="HIBYL-CoA-H"/>
</dbReference>
<dbReference type="Pfam" id="PF22949">
    <property type="entry name" value="HRI2_3H"/>
    <property type="match status" value="1"/>
</dbReference>
<dbReference type="GO" id="GO:0003860">
    <property type="term" value="F:3-hydroxyisobutyryl-CoA hydrolase activity"/>
    <property type="evidence" value="ECO:0007669"/>
    <property type="project" value="UniProtKB-EC"/>
</dbReference>
<feature type="region of interest" description="Disordered" evidence="14">
    <location>
        <begin position="306"/>
        <end position="329"/>
    </location>
</feature>
<dbReference type="Proteomes" id="UP001145021">
    <property type="component" value="Unassembled WGS sequence"/>
</dbReference>
<gene>
    <name evidence="16" type="primary">EHD3</name>
    <name evidence="16" type="ORF">LPJ64_000716</name>
</gene>
<dbReference type="EC" id="2.7.11.1" evidence="4"/>
<sequence length="1676" mass="184001">MKDSRSRISSTQYLSGTKYSSGLRTVFSSRQVQDCSSGSDGLGPSDKNSIEDDSYRDHSESSKSAAPGPYRRFWATESPSGSSLNGPHSASANGGIRPRPRRSSTAPNPKIVSSIAESLAGHELRTEELSGDVIEFDSDTSDREHLDRALVNWGRAMGGPSVGQEQKQLQRRVGIPGVMDREHQSRVLFVSLLENYCQTYDDDPLRNRRLFFAICRTLFSMGIIGKEYVDEMASIRSTYSDAFRKLVAKAQESLSMYEHYDIESGIRTLMTGVEEDSSSGSYALPESEADMLSKDFDDVGGSFPSGLQLVASDDDEESSRSGVDRRKYASMPASRGANWLARHGRLSANSLRSSNASSSRGFASATAASFRDSNISSTKRNYNSNHQYLGRNRRNLSRLSRGSVSVSPGTTFGTMVMDMQRSRYHDDFVQLRCLGKGGFGKVYEVRNKLDGRRYAVKLIKIKGEITADKTLREIKTLANLDHPNIVRYYSSWIEVTRVRHKSPANGSGSAKSQSSIFSLVDKAGDAMGFIDKDAGNGSAVVVEDSLDIFDDGEAAVVAQVSIGHSSVPKSWSVEAASNIVFEKSGENDKGQIDDDDKQEKDKYEEGDNDCERDYDGSDSIGFRDEDSFDCGIVFAYEDSICQKTAAEFPCISEGSCSTSSSCLSENICSSGYGSSSSNIDSNSNSNSSSDRDSEDSADNNISARVGRADPIPIKRPAAHRRRRSVHMPAGPFTLSSDSNNLFSASRSARAYGSQPSQQAQSLPSQSMDFNGMLVAETTLFVQMQLCQTTLQEFLAQRNMRIAEQMSKQHDKCLDDCDLWEMHKPFELIDPVLNVRLFRSIVEAVKYFHNRGVIHRDLKGANVFLDIVYADSGGNPLSRSASGIGRPSSASLAGGLAQGQLQLPYLQRPGSSGSAMVPASMTSGNGSGSGSGLGNVHSDAWDAIDGGNLKERTAGTDDIAGAAADGSRKIDWDAVFESMQTSCSRPPQPSAPVPKPGFGLSASPSSSSWLPAPGTPKRLQREASAAVGSQVTFIPRIGDFGLATKATLGIRSTADSKYAFIGKAARSTSGLSAAEVPSSSECRTSNVGTITYAAPEQLGRQQALTMGYNEKADIYSLGIIFFELYYAFSTAMERVAVIKDLRQGVFPADFVRRWPKEAALILHMMDPDPAKRPAAKDILAIDLIDVPSLESAQLKKEVVALKHQLYLANQRNEELGMRVRELERIVDLSISTESKNEGDRDVLTVNNQTGRTLVLNRPKALNSLTTEMVEAITRHLKEWRQSDLCDVVIIRSNLDKAFCAGGDVVKASKNWQSGDRGKAMGFLQKEYQMNHLVASYEKPLVALINGYVMGGGVGLSVHAPFRVATEKSVFSMPETRIGFFPDVGATFFLPRMDGQTGVYLGLTGQWLRGRDLLYAGIATHYVPSERLPLLEKRLQELGTRDHMVVNQAIEEFAAQAEAPGTIEYSLADKREAVDRCFRYNKMETIVEALRQETEQREWAQETLETLGRMSPSSLKLTLEQLRNGPRLNIQQALLLELRMAEKRFESADMHEGIGELLISKTNKPQWSPATLEAVDMNELHAEYFESSGKYSVVDFIDPMVAFDEYPHKFGLPSEKDIADVVTGANPQVGSFGLKHEDVLGFFDRQFMSKVGVEQKVSWVLERKTVKDKDSFVLRWIK</sequence>
<feature type="compositionally biased region" description="Low complexity" evidence="14">
    <location>
        <begin position="999"/>
        <end position="1011"/>
    </location>
</feature>
<dbReference type="EMBL" id="JANBOH010000015">
    <property type="protein sequence ID" value="KAJ1647968.1"/>
    <property type="molecule type" value="Genomic_DNA"/>
</dbReference>
<feature type="region of interest" description="Disordered" evidence="14">
    <location>
        <begin position="375"/>
        <end position="394"/>
    </location>
</feature>
<name>A0A9W7XML6_9FUNG</name>
<feature type="compositionally biased region" description="Basic and acidic residues" evidence="14">
    <location>
        <begin position="48"/>
        <end position="61"/>
    </location>
</feature>
<evidence type="ECO:0000256" key="11">
    <source>
        <dbReference type="ARBA" id="ARBA00031181"/>
    </source>
</evidence>
<evidence type="ECO:0000256" key="8">
    <source>
        <dbReference type="ARBA" id="ARBA00022840"/>
    </source>
</evidence>
<evidence type="ECO:0000256" key="1">
    <source>
        <dbReference type="ARBA" id="ARBA00001709"/>
    </source>
</evidence>
<feature type="compositionally biased region" description="Polar residues" evidence="14">
    <location>
        <begin position="77"/>
        <end position="92"/>
    </location>
</feature>
<dbReference type="GO" id="GO:0005524">
    <property type="term" value="F:ATP binding"/>
    <property type="evidence" value="ECO:0007669"/>
    <property type="project" value="UniProtKB-UniRule"/>
</dbReference>
<dbReference type="InterPro" id="IPR008271">
    <property type="entry name" value="Ser/Thr_kinase_AS"/>
</dbReference>
<feature type="region of interest" description="Disordered" evidence="14">
    <location>
        <begin position="1"/>
        <end position="109"/>
    </location>
</feature>
<evidence type="ECO:0000256" key="3">
    <source>
        <dbReference type="ARBA" id="ARBA00011915"/>
    </source>
</evidence>
<dbReference type="PROSITE" id="PS50011">
    <property type="entry name" value="PROTEIN_KINASE_DOM"/>
    <property type="match status" value="1"/>
</dbReference>
<feature type="region of interest" description="Disordered" evidence="14">
    <location>
        <begin position="672"/>
        <end position="738"/>
    </location>
</feature>
<comment type="catalytic activity">
    <reaction evidence="1">
        <text>3-hydroxy-2-methylpropanoyl-CoA + H2O = 3-hydroxy-2-methylpropanoate + CoA + H(+)</text>
        <dbReference type="Rhea" id="RHEA:20888"/>
        <dbReference type="ChEBI" id="CHEBI:11805"/>
        <dbReference type="ChEBI" id="CHEBI:15377"/>
        <dbReference type="ChEBI" id="CHEBI:15378"/>
        <dbReference type="ChEBI" id="CHEBI:57287"/>
        <dbReference type="ChEBI" id="CHEBI:57340"/>
        <dbReference type="EC" id="3.1.2.4"/>
    </reaction>
</comment>
<evidence type="ECO:0000256" key="2">
    <source>
        <dbReference type="ARBA" id="ARBA00004173"/>
    </source>
</evidence>
<comment type="subcellular location">
    <subcellularLocation>
        <location evidence="2">Mitochondrion</location>
    </subcellularLocation>
</comment>
<dbReference type="SUPFAM" id="SSF56112">
    <property type="entry name" value="Protein kinase-like (PK-like)"/>
    <property type="match status" value="1"/>
</dbReference>
<dbReference type="Gene3D" id="1.10.510.10">
    <property type="entry name" value="Transferase(Phosphotransferase) domain 1"/>
    <property type="match status" value="2"/>
</dbReference>
<dbReference type="InterPro" id="IPR011009">
    <property type="entry name" value="Kinase-like_dom_sf"/>
</dbReference>
<evidence type="ECO:0000256" key="5">
    <source>
        <dbReference type="ARBA" id="ARBA00022527"/>
    </source>
</evidence>
<evidence type="ECO:0000256" key="12">
    <source>
        <dbReference type="ARBA" id="ARBA00042914"/>
    </source>
</evidence>
<dbReference type="InterPro" id="IPR000719">
    <property type="entry name" value="Prot_kinase_dom"/>
</dbReference>
<evidence type="ECO:0000256" key="9">
    <source>
        <dbReference type="ARBA" id="ARBA00023128"/>
    </source>
</evidence>
<dbReference type="InterPro" id="IPR029045">
    <property type="entry name" value="ClpP/crotonase-like_dom_sf"/>
</dbReference>
<dbReference type="PROSITE" id="PS00107">
    <property type="entry name" value="PROTEIN_KINASE_ATP"/>
    <property type="match status" value="1"/>
</dbReference>
<feature type="compositionally biased region" description="Pro residues" evidence="14">
    <location>
        <begin position="985"/>
        <end position="994"/>
    </location>
</feature>
<feature type="compositionally biased region" description="Polar residues" evidence="14">
    <location>
        <begin position="375"/>
        <end position="387"/>
    </location>
</feature>
<evidence type="ECO:0000313" key="16">
    <source>
        <dbReference type="EMBL" id="KAJ1647968.1"/>
    </source>
</evidence>
<dbReference type="CDD" id="cd06558">
    <property type="entry name" value="crotonase-like"/>
    <property type="match status" value="1"/>
</dbReference>
<evidence type="ECO:0000256" key="13">
    <source>
        <dbReference type="PROSITE-ProRule" id="PRU10141"/>
    </source>
</evidence>
<feature type="region of interest" description="Disordered" evidence="14">
    <location>
        <begin position="584"/>
        <end position="618"/>
    </location>
</feature>
<evidence type="ECO:0000256" key="10">
    <source>
        <dbReference type="ARBA" id="ARBA00023193"/>
    </source>
</evidence>
<feature type="domain" description="Protein kinase" evidence="15">
    <location>
        <begin position="428"/>
        <end position="1188"/>
    </location>
</feature>
<feature type="compositionally biased region" description="Polar residues" evidence="14">
    <location>
        <begin position="7"/>
        <end position="39"/>
    </location>
</feature>
<reference evidence="16" key="1">
    <citation type="submission" date="2022-07" db="EMBL/GenBank/DDBJ databases">
        <title>Phylogenomic reconstructions and comparative analyses of Kickxellomycotina fungi.</title>
        <authorList>
            <person name="Reynolds N.K."/>
            <person name="Stajich J.E."/>
            <person name="Barry K."/>
            <person name="Grigoriev I.V."/>
            <person name="Crous P."/>
            <person name="Smith M.E."/>
        </authorList>
    </citation>
    <scope>NUCLEOTIDE SEQUENCE</scope>
    <source>
        <strain evidence="16">NBRC 105413</strain>
    </source>
</reference>
<feature type="compositionally biased region" description="Basic and acidic residues" evidence="14">
    <location>
        <begin position="318"/>
        <end position="327"/>
    </location>
</feature>
<dbReference type="PROSITE" id="PS00166">
    <property type="entry name" value="ENOYL_COA_HYDRATASE"/>
    <property type="match status" value="1"/>
</dbReference>
<dbReference type="GO" id="GO:0006950">
    <property type="term" value="P:response to stress"/>
    <property type="evidence" value="ECO:0007669"/>
    <property type="project" value="UniProtKB-ARBA"/>
</dbReference>
<dbReference type="PANTHER" id="PTHR43176:SF3">
    <property type="entry name" value="3-HYDROXYISOBUTYRYL-COA HYDROLASE, MITOCHONDRIAL"/>
    <property type="match status" value="1"/>
</dbReference>
<dbReference type="GO" id="GO:0017148">
    <property type="term" value="P:negative regulation of translation"/>
    <property type="evidence" value="ECO:0007669"/>
    <property type="project" value="UniProtKB-KW"/>
</dbReference>
<dbReference type="NCBIfam" id="NF004127">
    <property type="entry name" value="PRK05617.1"/>
    <property type="match status" value="1"/>
</dbReference>
<evidence type="ECO:0000256" key="6">
    <source>
        <dbReference type="ARBA" id="ARBA00022741"/>
    </source>
</evidence>
<protein>
    <recommendedName>
        <fullName evidence="11">3-hydroxyisobutyryl-coenzyme A hydrolase</fullName>
        <ecNumber evidence="4">2.7.11.1</ecNumber>
        <ecNumber evidence="3">3.1.2.4</ecNumber>
    </recommendedName>
    <alternativeName>
        <fullName evidence="12">Heme-regulated eukaryotic initiation factor eIF-2-alpha kinase</fullName>
    </alternativeName>
</protein>
<proteinExistence type="predicted"/>
<feature type="compositionally biased region" description="Low complexity" evidence="14">
    <location>
        <begin position="672"/>
        <end position="688"/>
    </location>
</feature>
<dbReference type="InterPro" id="IPR018376">
    <property type="entry name" value="Enoyl-CoA_hyd/isom_CS"/>
</dbReference>